<dbReference type="PROSITE" id="PS00380">
    <property type="entry name" value="RHODANESE_1"/>
    <property type="match status" value="1"/>
</dbReference>
<dbReference type="EMBL" id="VLXZ01000011">
    <property type="protein sequence ID" value="TSB45450.1"/>
    <property type="molecule type" value="Genomic_DNA"/>
</dbReference>
<keyword evidence="2" id="KW-0677">Repeat</keyword>
<dbReference type="Proteomes" id="UP000318521">
    <property type="component" value="Unassembled WGS sequence"/>
</dbReference>
<gene>
    <name evidence="4" type="ORF">FN960_16065</name>
</gene>
<evidence type="ECO:0000256" key="1">
    <source>
        <dbReference type="ARBA" id="ARBA00022679"/>
    </source>
</evidence>
<dbReference type="Pfam" id="PF00581">
    <property type="entry name" value="Rhodanese"/>
    <property type="match status" value="2"/>
</dbReference>
<organism evidence="4 5">
    <name type="scientific">Alkalicoccobacillus porphyridii</name>
    <dbReference type="NCBI Taxonomy" id="2597270"/>
    <lineage>
        <taxon>Bacteria</taxon>
        <taxon>Bacillati</taxon>
        <taxon>Bacillota</taxon>
        <taxon>Bacilli</taxon>
        <taxon>Bacillales</taxon>
        <taxon>Bacillaceae</taxon>
        <taxon>Alkalicoccobacillus</taxon>
    </lineage>
</organism>
<evidence type="ECO:0000259" key="3">
    <source>
        <dbReference type="PROSITE" id="PS50206"/>
    </source>
</evidence>
<accession>A0A553ZVE3</accession>
<dbReference type="PANTHER" id="PTHR11364">
    <property type="entry name" value="THIOSULFATE SULFERTANSFERASE"/>
    <property type="match status" value="1"/>
</dbReference>
<proteinExistence type="predicted"/>
<dbReference type="Gene3D" id="3.40.250.10">
    <property type="entry name" value="Rhodanese-like domain"/>
    <property type="match status" value="2"/>
</dbReference>
<evidence type="ECO:0000256" key="2">
    <source>
        <dbReference type="ARBA" id="ARBA00022737"/>
    </source>
</evidence>
<keyword evidence="1 4" id="KW-0808">Transferase</keyword>
<evidence type="ECO:0000313" key="4">
    <source>
        <dbReference type="EMBL" id="TSB45450.1"/>
    </source>
</evidence>
<dbReference type="InterPro" id="IPR001307">
    <property type="entry name" value="Thiosulphate_STrfase_CS"/>
</dbReference>
<dbReference type="SUPFAM" id="SSF52821">
    <property type="entry name" value="Rhodanese/Cell cycle control phosphatase"/>
    <property type="match status" value="2"/>
</dbReference>
<dbReference type="PROSITE" id="PS50206">
    <property type="entry name" value="RHODANESE_3"/>
    <property type="match status" value="2"/>
</dbReference>
<reference evidence="4 5" key="1">
    <citation type="submission" date="2019-07" db="EMBL/GenBank/DDBJ databases">
        <authorList>
            <person name="Park Y.J."/>
            <person name="Jeong S.E."/>
            <person name="Jung H.S."/>
        </authorList>
    </citation>
    <scope>NUCLEOTIDE SEQUENCE [LARGE SCALE GENOMIC DNA]</scope>
    <source>
        <strain evidence="5">P16(2019)</strain>
    </source>
</reference>
<keyword evidence="5" id="KW-1185">Reference proteome</keyword>
<dbReference type="SMART" id="SM00450">
    <property type="entry name" value="RHOD"/>
    <property type="match status" value="2"/>
</dbReference>
<comment type="caution">
    <text evidence="4">The sequence shown here is derived from an EMBL/GenBank/DDBJ whole genome shotgun (WGS) entry which is preliminary data.</text>
</comment>
<evidence type="ECO:0000313" key="5">
    <source>
        <dbReference type="Proteomes" id="UP000318521"/>
    </source>
</evidence>
<dbReference type="GO" id="GO:0004792">
    <property type="term" value="F:thiosulfate-cyanide sulfurtransferase activity"/>
    <property type="evidence" value="ECO:0007669"/>
    <property type="project" value="InterPro"/>
</dbReference>
<dbReference type="InterPro" id="IPR045078">
    <property type="entry name" value="TST/MPST-like"/>
</dbReference>
<name>A0A553ZVE3_9BACI</name>
<feature type="domain" description="Rhodanese" evidence="3">
    <location>
        <begin position="166"/>
        <end position="276"/>
    </location>
</feature>
<dbReference type="PANTHER" id="PTHR11364:SF27">
    <property type="entry name" value="SULFURTRANSFERASE"/>
    <property type="match status" value="1"/>
</dbReference>
<dbReference type="CDD" id="cd01448">
    <property type="entry name" value="TST_Repeat_1"/>
    <property type="match status" value="1"/>
</dbReference>
<dbReference type="OrthoDB" id="9770030at2"/>
<dbReference type="InterPro" id="IPR036873">
    <property type="entry name" value="Rhodanese-like_dom_sf"/>
</dbReference>
<feature type="domain" description="Rhodanese" evidence="3">
    <location>
        <begin position="17"/>
        <end position="136"/>
    </location>
</feature>
<protein>
    <submittedName>
        <fullName evidence="4">Sulfurtransferase</fullName>
    </submittedName>
</protein>
<dbReference type="InterPro" id="IPR001763">
    <property type="entry name" value="Rhodanese-like_dom"/>
</dbReference>
<dbReference type="CDD" id="cd01449">
    <property type="entry name" value="TST_Repeat_2"/>
    <property type="match status" value="1"/>
</dbReference>
<dbReference type="RefSeq" id="WP_143849876.1">
    <property type="nucleotide sequence ID" value="NZ_VLXZ01000011.1"/>
</dbReference>
<dbReference type="AlphaFoldDB" id="A0A553ZVE3"/>
<sequence>MDKLINAGQLKEWMHKKPESLLVVDVRYVLTEPNKGRELYQEGHIPGAVYVSLGEDLSKKGGKHGGRHPLPEVQELASFFGGIGIDQDTIVVAYDQNKGSFASRLWWQLEYLGHNQTYILEGGFEGWQGAGYDVSAEEPKPTAKTFDANVRQEARLTRQDVLERLADDDAILIDARAPERYSGESEPLDKKGGHIPGALNYFWEDLLDESGHWKRNEALTEHFRSLPKTKEIIVYCGSGVTACPNVLALKEAGFTNVKLYSGSWSDWVSYEDSPIEKGF</sequence>